<comment type="caution">
    <text evidence="2">The sequence shown here is derived from an EMBL/GenBank/DDBJ whole genome shotgun (WGS) entry which is preliminary data.</text>
</comment>
<dbReference type="InterPro" id="IPR003251">
    <property type="entry name" value="Rr_diiron-bd_dom"/>
</dbReference>
<name>A0ABV6Z725_UNCC1</name>
<dbReference type="CDD" id="cd01045">
    <property type="entry name" value="Ferritin_like_AB"/>
    <property type="match status" value="1"/>
</dbReference>
<reference evidence="2 3" key="1">
    <citation type="submission" date="2024-09" db="EMBL/GenBank/DDBJ databases">
        <title>Laminarin stimulates single cell rates of sulfate reduction while oxygen inhibits transcriptomic activity in coastal marine sediment.</title>
        <authorList>
            <person name="Lindsay M."/>
            <person name="Orcutt B."/>
            <person name="Emerson D."/>
            <person name="Stepanauskas R."/>
            <person name="D'Angelo T."/>
        </authorList>
    </citation>
    <scope>NUCLEOTIDE SEQUENCE [LARGE SCALE GENOMIC DNA]</scope>
    <source>
        <strain evidence="2">SAG AM-311-K15</strain>
    </source>
</reference>
<dbReference type="SUPFAM" id="SSF47240">
    <property type="entry name" value="Ferritin-like"/>
    <property type="match status" value="1"/>
</dbReference>
<dbReference type="Gene3D" id="1.20.1260.10">
    <property type="match status" value="1"/>
</dbReference>
<dbReference type="EMBL" id="JBHPBY010000744">
    <property type="protein sequence ID" value="MFC1854161.1"/>
    <property type="molecule type" value="Genomic_DNA"/>
</dbReference>
<dbReference type="Proteomes" id="UP001594351">
    <property type="component" value="Unassembled WGS sequence"/>
</dbReference>
<dbReference type="InterPro" id="IPR012347">
    <property type="entry name" value="Ferritin-like"/>
</dbReference>
<accession>A0ABV6Z725</accession>
<dbReference type="Pfam" id="PF02915">
    <property type="entry name" value="Rubrerythrin"/>
    <property type="match status" value="1"/>
</dbReference>
<gene>
    <name evidence="2" type="ORF">ACFL27_28590</name>
</gene>
<sequence>MMNLEDYSLENCLLAALMSEMESEKVYLTVAERVKNVFLKDRLQFLADEERKHQKVFENWYQREFDREDIHLPDKIPVPLPGITIENEKVLISEVLEKAIVAEEAAEDFYRSFSAMFKADDERRRSLLYIAAMEKTHAQLLEIELKNVLEIESFHIEWPMMHMGP</sequence>
<evidence type="ECO:0000313" key="2">
    <source>
        <dbReference type="EMBL" id="MFC1854161.1"/>
    </source>
</evidence>
<dbReference type="InterPro" id="IPR009078">
    <property type="entry name" value="Ferritin-like_SF"/>
</dbReference>
<proteinExistence type="predicted"/>
<evidence type="ECO:0000313" key="3">
    <source>
        <dbReference type="Proteomes" id="UP001594351"/>
    </source>
</evidence>
<evidence type="ECO:0000259" key="1">
    <source>
        <dbReference type="Pfam" id="PF02915"/>
    </source>
</evidence>
<feature type="domain" description="Rubrerythrin diiron-binding" evidence="1">
    <location>
        <begin position="12"/>
        <end position="70"/>
    </location>
</feature>
<protein>
    <submittedName>
        <fullName evidence="2">Ferritin family protein</fullName>
    </submittedName>
</protein>
<keyword evidence="3" id="KW-1185">Reference proteome</keyword>
<organism evidence="2 3">
    <name type="scientific">candidate division CSSED10-310 bacterium</name>
    <dbReference type="NCBI Taxonomy" id="2855610"/>
    <lineage>
        <taxon>Bacteria</taxon>
        <taxon>Bacteria division CSSED10-310</taxon>
    </lineage>
</organism>